<keyword evidence="6 9" id="KW-0949">S-adenosyl-L-methionine</keyword>
<evidence type="ECO:0000259" key="11">
    <source>
        <dbReference type="Pfam" id="PF08241"/>
    </source>
</evidence>
<dbReference type="GO" id="GO:0008757">
    <property type="term" value="F:S-adenosylmethionine-dependent methyltransferase activity"/>
    <property type="evidence" value="ECO:0007669"/>
    <property type="project" value="InterPro"/>
</dbReference>
<dbReference type="STRING" id="1121937.GCA_000423125_02973"/>
<comment type="function">
    <text evidence="8 9">Converts the free carboxyl group of a malonyl-thioester to its methyl ester by transfer of a methyl group from S-adenosyl-L-methionine (SAM). It allows to synthesize pimeloyl-ACP via the fatty acid synthetic pathway.</text>
</comment>
<dbReference type="InterPro" id="IPR029063">
    <property type="entry name" value="SAM-dependent_MTases_sf"/>
</dbReference>
<dbReference type="GO" id="GO:0009102">
    <property type="term" value="P:biotin biosynthetic process"/>
    <property type="evidence" value="ECO:0007669"/>
    <property type="project" value="UniProtKB-UniRule"/>
</dbReference>
<keyword evidence="5 9" id="KW-0808">Transferase</keyword>
<gene>
    <name evidence="9 12" type="primary">bioC</name>
    <name evidence="12" type="ORF">DCP75_13675</name>
</gene>
<evidence type="ECO:0000256" key="7">
    <source>
        <dbReference type="ARBA" id="ARBA00022756"/>
    </source>
</evidence>
<dbReference type="Pfam" id="PF00561">
    <property type="entry name" value="Abhydrolase_1"/>
    <property type="match status" value="1"/>
</dbReference>
<evidence type="ECO:0000256" key="1">
    <source>
        <dbReference type="ARBA" id="ARBA00000852"/>
    </source>
</evidence>
<dbReference type="GO" id="GO:0010340">
    <property type="term" value="F:carboxyl-O-methyltransferase activity"/>
    <property type="evidence" value="ECO:0007669"/>
    <property type="project" value="UniProtKB-UniRule"/>
</dbReference>
<sequence length="565" mass="60391">MPFARPRCPPAPRACALHSLRRTPRSRSPPCWTRWRSAGQVPDVAVTAEYLRANQPSPVDLVLLHGWAGSSDCWRPLLGALRVWANVTLIDWRPVASVHEVVDQVLALAPSRPVYVGWSLGGQLAAALATQAPQRVSGLVTVASNPRFSAEGSWPGVAPAELASFQHGLARNPARTLRRFITLQCQGHAEERALARQLAAQGADWSTPALAAGLQWLAELDMRSVLPALSCPQQHLLAAADALVPEGLGESLRELLAGTAAASVETLTGTCHALPLAAPVALASALHRILAYQAPATEATVAAQQAPVSKQAIAQSFSRAAPRYDSVAALQRDVGERLLRLHPAVGRPPATVLDLGCGTGYFQPQLAARYPEADYIGLDLAQGMLSWARTQHPEGTAWVAGDAEALPLAAGSIDLVFSSLAFQWCYRPDLLFAELARVLAAGGRGFFSSLGPATLHELRDAWAAADGGQHVNDFLQPAVLQAAADAIPGVRLTLHSERIVLRYDKATDLLHELKTLGAHNMNSKRPSGLTGRQRLAAMVRAYETWRAPSGLPATYDVIYGTLEKP</sequence>
<protein>
    <recommendedName>
        <fullName evidence="3 9">Malonyl-[acyl-carrier protein] O-methyltransferase</fullName>
        <shortName evidence="9">Malonyl-ACP O-methyltransferase</shortName>
        <ecNumber evidence="3 9">2.1.1.197</ecNumber>
    </recommendedName>
    <alternativeName>
        <fullName evidence="9">Biotin synthesis protein BioC</fullName>
    </alternativeName>
</protein>
<dbReference type="InterPro" id="IPR013216">
    <property type="entry name" value="Methyltransf_11"/>
</dbReference>
<reference evidence="12 13" key="1">
    <citation type="journal article" date="2018" name="Nat. Biotechnol.">
        <title>A standardized bacterial taxonomy based on genome phylogeny substantially revises the tree of life.</title>
        <authorList>
            <person name="Parks D.H."/>
            <person name="Chuvochina M."/>
            <person name="Waite D.W."/>
            <person name="Rinke C."/>
            <person name="Skarshewski A."/>
            <person name="Chaumeil P.A."/>
            <person name="Hugenholtz P."/>
        </authorList>
    </citation>
    <scope>NUCLEOTIDE SEQUENCE [LARGE SCALE GENOMIC DNA]</scope>
    <source>
        <strain evidence="12">UBA9158</strain>
    </source>
</reference>
<dbReference type="SUPFAM" id="SSF53474">
    <property type="entry name" value="alpha/beta-Hydrolases"/>
    <property type="match status" value="1"/>
</dbReference>
<dbReference type="GO" id="GO:0102130">
    <property type="term" value="F:malonyl-CoA methyltransferase activity"/>
    <property type="evidence" value="ECO:0007669"/>
    <property type="project" value="UniProtKB-EC"/>
</dbReference>
<evidence type="ECO:0000313" key="12">
    <source>
        <dbReference type="EMBL" id="HAN28745.1"/>
    </source>
</evidence>
<dbReference type="CDD" id="cd02440">
    <property type="entry name" value="AdoMet_MTases"/>
    <property type="match status" value="1"/>
</dbReference>
<organism evidence="12 13">
    <name type="scientific">Haliea salexigens</name>
    <dbReference type="NCBI Taxonomy" id="287487"/>
    <lineage>
        <taxon>Bacteria</taxon>
        <taxon>Pseudomonadati</taxon>
        <taxon>Pseudomonadota</taxon>
        <taxon>Gammaproteobacteria</taxon>
        <taxon>Cellvibrionales</taxon>
        <taxon>Halieaceae</taxon>
        <taxon>Haliea</taxon>
    </lineage>
</organism>
<evidence type="ECO:0000256" key="5">
    <source>
        <dbReference type="ARBA" id="ARBA00022679"/>
    </source>
</evidence>
<dbReference type="EMBL" id="DMND01000183">
    <property type="protein sequence ID" value="HAN28745.1"/>
    <property type="molecule type" value="Genomic_DNA"/>
</dbReference>
<name>A0A3C1KPZ3_9GAMM</name>
<evidence type="ECO:0000256" key="2">
    <source>
        <dbReference type="ARBA" id="ARBA00004746"/>
    </source>
</evidence>
<dbReference type="GO" id="GO:0032259">
    <property type="term" value="P:methylation"/>
    <property type="evidence" value="ECO:0007669"/>
    <property type="project" value="UniProtKB-KW"/>
</dbReference>
<dbReference type="SUPFAM" id="SSF53335">
    <property type="entry name" value="S-adenosyl-L-methionine-dependent methyltransferases"/>
    <property type="match status" value="1"/>
</dbReference>
<comment type="caution">
    <text evidence="12">The sequence shown here is derived from an EMBL/GenBank/DDBJ whole genome shotgun (WGS) entry which is preliminary data.</text>
</comment>
<comment type="pathway">
    <text evidence="2 9">Cofactor biosynthesis; biotin biosynthesis.</text>
</comment>
<accession>A0A3C1KPZ3</accession>
<dbReference type="PANTHER" id="PTHR13090">
    <property type="entry name" value="ARGININE-HYDROXYLASE NDUFAF5, MITOCHONDRIAL"/>
    <property type="match status" value="1"/>
</dbReference>
<dbReference type="Proteomes" id="UP000259273">
    <property type="component" value="Unassembled WGS sequence"/>
</dbReference>
<evidence type="ECO:0000256" key="8">
    <source>
        <dbReference type="ARBA" id="ARBA00025006"/>
    </source>
</evidence>
<evidence type="ECO:0000256" key="6">
    <source>
        <dbReference type="ARBA" id="ARBA00022691"/>
    </source>
</evidence>
<dbReference type="InterPro" id="IPR011814">
    <property type="entry name" value="BioC"/>
</dbReference>
<dbReference type="PANTHER" id="PTHR13090:SF1">
    <property type="entry name" value="ARGININE-HYDROXYLASE NDUFAF5, MITOCHONDRIAL"/>
    <property type="match status" value="1"/>
</dbReference>
<dbReference type="InterPro" id="IPR029058">
    <property type="entry name" value="AB_hydrolase_fold"/>
</dbReference>
<evidence type="ECO:0000256" key="4">
    <source>
        <dbReference type="ARBA" id="ARBA00022603"/>
    </source>
</evidence>
<evidence type="ECO:0000256" key="9">
    <source>
        <dbReference type="HAMAP-Rule" id="MF_00835"/>
    </source>
</evidence>
<evidence type="ECO:0000259" key="10">
    <source>
        <dbReference type="Pfam" id="PF00561"/>
    </source>
</evidence>
<dbReference type="Pfam" id="PF08241">
    <property type="entry name" value="Methyltransf_11"/>
    <property type="match status" value="1"/>
</dbReference>
<comment type="similarity">
    <text evidence="9">Belongs to the methyltransferase superfamily.</text>
</comment>
<keyword evidence="7 9" id="KW-0093">Biotin biosynthesis</keyword>
<dbReference type="EC" id="2.1.1.197" evidence="3 9"/>
<feature type="domain" description="Methyltransferase type 11" evidence="11">
    <location>
        <begin position="353"/>
        <end position="446"/>
    </location>
</feature>
<dbReference type="NCBIfam" id="TIGR02072">
    <property type="entry name" value="BioC"/>
    <property type="match status" value="1"/>
</dbReference>
<feature type="domain" description="AB hydrolase-1" evidence="10">
    <location>
        <begin position="61"/>
        <end position="168"/>
    </location>
</feature>
<evidence type="ECO:0000313" key="13">
    <source>
        <dbReference type="Proteomes" id="UP000259273"/>
    </source>
</evidence>
<keyword evidence="4 9" id="KW-0489">Methyltransferase</keyword>
<dbReference type="Gene3D" id="3.40.50.150">
    <property type="entry name" value="Vaccinia Virus protein VP39"/>
    <property type="match status" value="1"/>
</dbReference>
<dbReference type="UniPathway" id="UPA00078"/>
<dbReference type="InterPro" id="IPR050602">
    <property type="entry name" value="Malonyl-ACP_OMT"/>
</dbReference>
<dbReference type="HAMAP" id="MF_00835">
    <property type="entry name" value="BioC"/>
    <property type="match status" value="1"/>
</dbReference>
<evidence type="ECO:0000256" key="3">
    <source>
        <dbReference type="ARBA" id="ARBA00012327"/>
    </source>
</evidence>
<comment type="catalytic activity">
    <reaction evidence="1 9">
        <text>malonyl-[ACP] + S-adenosyl-L-methionine = malonyl-[ACP] methyl ester + S-adenosyl-L-homocysteine</text>
        <dbReference type="Rhea" id="RHEA:17105"/>
        <dbReference type="Rhea" id="RHEA-COMP:9623"/>
        <dbReference type="Rhea" id="RHEA-COMP:9954"/>
        <dbReference type="ChEBI" id="CHEBI:57856"/>
        <dbReference type="ChEBI" id="CHEBI:59789"/>
        <dbReference type="ChEBI" id="CHEBI:78449"/>
        <dbReference type="ChEBI" id="CHEBI:78845"/>
        <dbReference type="EC" id="2.1.1.197"/>
    </reaction>
</comment>
<dbReference type="InterPro" id="IPR000073">
    <property type="entry name" value="AB_hydrolase_1"/>
</dbReference>
<proteinExistence type="inferred from homology"/>
<dbReference type="AlphaFoldDB" id="A0A3C1KPZ3"/>
<dbReference type="Gene3D" id="3.40.50.1820">
    <property type="entry name" value="alpha/beta hydrolase"/>
    <property type="match status" value="1"/>
</dbReference>